<comment type="subunit">
    <text evidence="9">Component of the Mediator complex.</text>
</comment>
<evidence type="ECO:0000256" key="6">
    <source>
        <dbReference type="ARBA" id="ARBA00023163"/>
    </source>
</evidence>
<gene>
    <name evidence="9" type="primary">MED19</name>
    <name evidence="11" type="ORF">IWZ03DRAFT_234834</name>
</gene>
<comment type="subcellular location">
    <subcellularLocation>
        <location evidence="1 9">Nucleus</location>
    </subcellularLocation>
</comment>
<dbReference type="Pfam" id="PF08633">
    <property type="entry name" value="Rox3"/>
    <property type="match status" value="1"/>
</dbReference>
<organism evidence="11 12">
    <name type="scientific">Phyllosticta citriasiana</name>
    <dbReference type="NCBI Taxonomy" id="595635"/>
    <lineage>
        <taxon>Eukaryota</taxon>
        <taxon>Fungi</taxon>
        <taxon>Dikarya</taxon>
        <taxon>Ascomycota</taxon>
        <taxon>Pezizomycotina</taxon>
        <taxon>Dothideomycetes</taxon>
        <taxon>Dothideomycetes incertae sedis</taxon>
        <taxon>Botryosphaeriales</taxon>
        <taxon>Phyllostictaceae</taxon>
        <taxon>Phyllosticta</taxon>
    </lineage>
</organism>
<dbReference type="PANTHER" id="PTHR28270">
    <property type="entry name" value="MEDIATOR OF RNA POLYMERASE II TRANSCRIPTION SUBUNIT 19"/>
    <property type="match status" value="1"/>
</dbReference>
<comment type="similarity">
    <text evidence="2 9">Belongs to the Mediator complex subunit 19 family.</text>
</comment>
<evidence type="ECO:0000256" key="10">
    <source>
        <dbReference type="SAM" id="MobiDB-lite"/>
    </source>
</evidence>
<evidence type="ECO:0000313" key="12">
    <source>
        <dbReference type="Proteomes" id="UP001363622"/>
    </source>
</evidence>
<feature type="region of interest" description="Disordered" evidence="10">
    <location>
        <begin position="311"/>
        <end position="419"/>
    </location>
</feature>
<evidence type="ECO:0000256" key="8">
    <source>
        <dbReference type="ARBA" id="ARBA00032018"/>
    </source>
</evidence>
<dbReference type="InterPro" id="IPR013942">
    <property type="entry name" value="Mediator_Med19_fun"/>
</dbReference>
<evidence type="ECO:0000256" key="3">
    <source>
        <dbReference type="ARBA" id="ARBA00019615"/>
    </source>
</evidence>
<dbReference type="PANTHER" id="PTHR28270:SF1">
    <property type="entry name" value="MEDIATOR OF RNA POLYMERASE II TRANSCRIPTION SUBUNIT 19"/>
    <property type="match status" value="1"/>
</dbReference>
<name>A0ABR1KFB1_9PEZI</name>
<evidence type="ECO:0000256" key="2">
    <source>
        <dbReference type="ARBA" id="ARBA00009259"/>
    </source>
</evidence>
<feature type="compositionally biased region" description="Basic and acidic residues" evidence="10">
    <location>
        <begin position="99"/>
        <end position="111"/>
    </location>
</feature>
<feature type="compositionally biased region" description="Polar residues" evidence="10">
    <location>
        <begin position="62"/>
        <end position="93"/>
    </location>
</feature>
<protein>
    <recommendedName>
        <fullName evidence="3 9">Mediator of RNA polymerase II transcription subunit 19</fullName>
    </recommendedName>
    <alternativeName>
        <fullName evidence="8 9">Mediator complex subunit 19</fullName>
    </alternativeName>
</protein>
<reference evidence="11 12" key="1">
    <citation type="submission" date="2024-04" db="EMBL/GenBank/DDBJ databases">
        <title>Phyllosticta paracitricarpa is synonymous to the EU quarantine fungus P. citricarpa based on phylogenomic analyses.</title>
        <authorList>
            <consortium name="Lawrence Berkeley National Laboratory"/>
            <person name="Van Ingen-Buijs V.A."/>
            <person name="Van Westerhoven A.C."/>
            <person name="Haridas S."/>
            <person name="Skiadas P."/>
            <person name="Martin F."/>
            <person name="Groenewald J.Z."/>
            <person name="Crous P.W."/>
            <person name="Seidl M.F."/>
        </authorList>
    </citation>
    <scope>NUCLEOTIDE SEQUENCE [LARGE SCALE GENOMIC DNA]</scope>
    <source>
        <strain evidence="11 12">CBS 123371</strain>
    </source>
</reference>
<feature type="compositionally biased region" description="Acidic residues" evidence="10">
    <location>
        <begin position="363"/>
        <end position="375"/>
    </location>
</feature>
<keyword evidence="5 9" id="KW-0010">Activator</keyword>
<keyword evidence="7 9" id="KW-0539">Nucleus</keyword>
<feature type="region of interest" description="Disordered" evidence="10">
    <location>
        <begin position="1"/>
        <end position="152"/>
    </location>
</feature>
<feature type="compositionally biased region" description="Low complexity" evidence="10">
    <location>
        <begin position="20"/>
        <end position="55"/>
    </location>
</feature>
<sequence>MSESSFLPTSPPYHLARSEQPSTTTLNQQPNTPTSPPYMSSFSQSQSHDSTASTTAKDQGLTPPSSATMSQSTQQPGAASFNNVFLTPSSTVGVSFASKNEDGESRQTDDRMEIEESDSQRHVASGGDSDHRHTGHDRTGTGSSTSDGVGSGQLTAGTGFYKLSETPYSYSRPHVSQNLVSLYRLDDITKSVARFDLQTGEKLHKLRKSYEGYVKEFKLSGGKSKPEAREDQLLSLVQMPDDEWHAQRVHGKELERGVNPLMDKLNKALKMTPGKLPASEETKWKSRIGTDETALKRPGGELLDNAAKKARIGQGSMPGRNSATSSPALRPSGAAKPGVIRPERIGKKRSYVESSFKGYGEGFADDDLAESTGAEDDGRGNANKKKRRKDFTAGSPLGFNERRGSSNVGYNVGMVGVRQ</sequence>
<evidence type="ECO:0000256" key="7">
    <source>
        <dbReference type="ARBA" id="ARBA00023242"/>
    </source>
</evidence>
<dbReference type="Proteomes" id="UP001363622">
    <property type="component" value="Unassembled WGS sequence"/>
</dbReference>
<comment type="function">
    <text evidence="9">Component of the Mediator complex, a coactivator involved in the regulated transcription of nearly all RNA polymerase II-dependent genes. Mediator functions as a bridge to convey information from gene-specific regulatory proteins to the basal RNA polymerase II transcription machinery. Mediator is recruited to promoters by direct interactions with regulatory proteins and serves as a scaffold for the assembly of a functional preinitiation complex with RNA polymerase II and the general transcription factors.</text>
</comment>
<proteinExistence type="inferred from homology"/>
<keyword evidence="12" id="KW-1185">Reference proteome</keyword>
<feature type="compositionally biased region" description="Basic and acidic residues" evidence="10">
    <location>
        <begin position="128"/>
        <end position="139"/>
    </location>
</feature>
<evidence type="ECO:0000256" key="4">
    <source>
        <dbReference type="ARBA" id="ARBA00023015"/>
    </source>
</evidence>
<evidence type="ECO:0000256" key="1">
    <source>
        <dbReference type="ARBA" id="ARBA00004123"/>
    </source>
</evidence>
<dbReference type="EMBL" id="JBBPHU010000009">
    <property type="protein sequence ID" value="KAK7513517.1"/>
    <property type="molecule type" value="Genomic_DNA"/>
</dbReference>
<keyword evidence="4 9" id="KW-0805">Transcription regulation</keyword>
<evidence type="ECO:0000313" key="11">
    <source>
        <dbReference type="EMBL" id="KAK7513517.1"/>
    </source>
</evidence>
<accession>A0ABR1KFB1</accession>
<comment type="caution">
    <text evidence="11">The sequence shown here is derived from an EMBL/GenBank/DDBJ whole genome shotgun (WGS) entry which is preliminary data.</text>
</comment>
<keyword evidence="6 9" id="KW-0804">Transcription</keyword>
<evidence type="ECO:0000256" key="5">
    <source>
        <dbReference type="ARBA" id="ARBA00023159"/>
    </source>
</evidence>
<evidence type="ECO:0000256" key="9">
    <source>
        <dbReference type="RuleBase" id="RU364151"/>
    </source>
</evidence>